<keyword evidence="2" id="KW-0813">Transport</keyword>
<accession>A0ABX9KCW2</accession>
<dbReference type="Pfam" id="PF00085">
    <property type="entry name" value="Thioredoxin"/>
    <property type="match status" value="1"/>
</dbReference>
<dbReference type="Gene3D" id="3.40.30.10">
    <property type="entry name" value="Glutaredoxin"/>
    <property type="match status" value="1"/>
</dbReference>
<dbReference type="InterPro" id="IPR013766">
    <property type="entry name" value="Thioredoxin_domain"/>
</dbReference>
<dbReference type="Proteomes" id="UP000263486">
    <property type="component" value="Unassembled WGS sequence"/>
</dbReference>
<reference evidence="8 9" key="1">
    <citation type="submission" date="2018-08" db="EMBL/GenBank/DDBJ databases">
        <title>Draft genome sequence of Psychrilyobacter sp. strain SD5 isolated from Black Sea water.</title>
        <authorList>
            <person name="Yadav S."/>
            <person name="Villanueva L."/>
            <person name="Damste J.S.S."/>
        </authorList>
    </citation>
    <scope>NUCLEOTIDE SEQUENCE [LARGE SCALE GENOMIC DNA]</scope>
    <source>
        <strain evidence="8 9">SD5</strain>
    </source>
</reference>
<proteinExistence type="inferred from homology"/>
<dbReference type="RefSeq" id="WP_114643737.1">
    <property type="nucleotide sequence ID" value="NZ_JAACIO010000050.1"/>
</dbReference>
<name>A0ABX9KCW2_9FUSO</name>
<sequence>MLVVDKGTFEEEVLNAEGYVLVDYYSDGCVPCQALLPELEVIAEKNADKAKFVKLNTSKARRMAIKQKVLGLPTITLYKGGEKVAELTKDDATAKNIENMLAENIK</sequence>
<organism evidence="8 9">
    <name type="scientific">Psychrilyobacter piezotolerans</name>
    <dbReference type="NCBI Taxonomy" id="2293438"/>
    <lineage>
        <taxon>Bacteria</taxon>
        <taxon>Fusobacteriati</taxon>
        <taxon>Fusobacteriota</taxon>
        <taxon>Fusobacteriia</taxon>
        <taxon>Fusobacteriales</taxon>
        <taxon>Fusobacteriaceae</taxon>
        <taxon>Psychrilyobacter</taxon>
    </lineage>
</organism>
<dbReference type="PROSITE" id="PS51352">
    <property type="entry name" value="THIOREDOXIN_2"/>
    <property type="match status" value="1"/>
</dbReference>
<dbReference type="NCBIfam" id="NF047697">
    <property type="entry name" value="ThioredTrxAClost"/>
    <property type="match status" value="1"/>
</dbReference>
<feature type="domain" description="Thioredoxin" evidence="7">
    <location>
        <begin position="1"/>
        <end position="106"/>
    </location>
</feature>
<gene>
    <name evidence="8" type="ORF">DYH56_15330</name>
</gene>
<dbReference type="PROSITE" id="PS00194">
    <property type="entry name" value="THIOREDOXIN_1"/>
    <property type="match status" value="1"/>
</dbReference>
<evidence type="ECO:0000313" key="9">
    <source>
        <dbReference type="Proteomes" id="UP000263486"/>
    </source>
</evidence>
<dbReference type="EMBL" id="QUAJ01000053">
    <property type="protein sequence ID" value="REI39294.1"/>
    <property type="molecule type" value="Genomic_DNA"/>
</dbReference>
<dbReference type="InterPro" id="IPR017937">
    <property type="entry name" value="Thioredoxin_CS"/>
</dbReference>
<comment type="caution">
    <text evidence="8">The sequence shown here is derived from an EMBL/GenBank/DDBJ whole genome shotgun (WGS) entry which is preliminary data.</text>
</comment>
<keyword evidence="3" id="KW-0249">Electron transport</keyword>
<dbReference type="CDD" id="cd02947">
    <property type="entry name" value="TRX_family"/>
    <property type="match status" value="1"/>
</dbReference>
<evidence type="ECO:0000313" key="8">
    <source>
        <dbReference type="EMBL" id="REI39294.1"/>
    </source>
</evidence>
<evidence type="ECO:0000256" key="1">
    <source>
        <dbReference type="ARBA" id="ARBA00008987"/>
    </source>
</evidence>
<evidence type="ECO:0000256" key="4">
    <source>
        <dbReference type="ARBA" id="ARBA00023157"/>
    </source>
</evidence>
<dbReference type="InterPro" id="IPR005746">
    <property type="entry name" value="Thioredoxin"/>
</dbReference>
<evidence type="ECO:0000256" key="6">
    <source>
        <dbReference type="PIRNR" id="PIRNR000077"/>
    </source>
</evidence>
<evidence type="ECO:0000256" key="5">
    <source>
        <dbReference type="ARBA" id="ARBA00023284"/>
    </source>
</evidence>
<dbReference type="PANTHER" id="PTHR45663">
    <property type="entry name" value="GEO12009P1"/>
    <property type="match status" value="1"/>
</dbReference>
<comment type="similarity">
    <text evidence="1 6">Belongs to the thioredoxin family.</text>
</comment>
<evidence type="ECO:0000256" key="3">
    <source>
        <dbReference type="ARBA" id="ARBA00022982"/>
    </source>
</evidence>
<evidence type="ECO:0000256" key="2">
    <source>
        <dbReference type="ARBA" id="ARBA00022448"/>
    </source>
</evidence>
<protein>
    <recommendedName>
        <fullName evidence="6">Thioredoxin</fullName>
    </recommendedName>
</protein>
<dbReference type="PANTHER" id="PTHR45663:SF11">
    <property type="entry name" value="GEO12009P1"/>
    <property type="match status" value="1"/>
</dbReference>
<keyword evidence="5" id="KW-0676">Redox-active center</keyword>
<evidence type="ECO:0000259" key="7">
    <source>
        <dbReference type="PROSITE" id="PS51352"/>
    </source>
</evidence>
<dbReference type="SUPFAM" id="SSF52833">
    <property type="entry name" value="Thioredoxin-like"/>
    <property type="match status" value="1"/>
</dbReference>
<keyword evidence="4" id="KW-1015">Disulfide bond</keyword>
<dbReference type="PIRSF" id="PIRSF000077">
    <property type="entry name" value="Thioredoxin"/>
    <property type="match status" value="1"/>
</dbReference>
<dbReference type="InterPro" id="IPR036249">
    <property type="entry name" value="Thioredoxin-like_sf"/>
</dbReference>
<keyword evidence="9" id="KW-1185">Reference proteome</keyword>